<proteinExistence type="predicted"/>
<protein>
    <submittedName>
        <fullName evidence="1">Uncharacterized protein</fullName>
    </submittedName>
</protein>
<dbReference type="EMBL" id="CAUYUJ010012570">
    <property type="protein sequence ID" value="CAK0834230.1"/>
    <property type="molecule type" value="Genomic_DNA"/>
</dbReference>
<accession>A0ABN9SQN4</accession>
<organism evidence="1 2">
    <name type="scientific">Prorocentrum cordatum</name>
    <dbReference type="NCBI Taxonomy" id="2364126"/>
    <lineage>
        <taxon>Eukaryota</taxon>
        <taxon>Sar</taxon>
        <taxon>Alveolata</taxon>
        <taxon>Dinophyceae</taxon>
        <taxon>Prorocentrales</taxon>
        <taxon>Prorocentraceae</taxon>
        <taxon>Prorocentrum</taxon>
    </lineage>
</organism>
<keyword evidence="2" id="KW-1185">Reference proteome</keyword>
<comment type="caution">
    <text evidence="1">The sequence shown here is derived from an EMBL/GenBank/DDBJ whole genome shotgun (WGS) entry which is preliminary data.</text>
</comment>
<reference evidence="1" key="1">
    <citation type="submission" date="2023-10" db="EMBL/GenBank/DDBJ databases">
        <authorList>
            <person name="Chen Y."/>
            <person name="Shah S."/>
            <person name="Dougan E. K."/>
            <person name="Thang M."/>
            <person name="Chan C."/>
        </authorList>
    </citation>
    <scope>NUCLEOTIDE SEQUENCE [LARGE SCALE GENOMIC DNA]</scope>
</reference>
<sequence>MRKACEPLDNLSGGQAFAEPSQVLELVDTCPEQLVETPSSSSSWIVHAGLTEDDLLAVQLASPAQLKHILLLALPASLPVKRLLAADCLSRAVPSFDTPHRVSTEITKPRRFARLGFAPHPHNSQDRLRGILRFDPPGS</sequence>
<evidence type="ECO:0000313" key="1">
    <source>
        <dbReference type="EMBL" id="CAK0834230.1"/>
    </source>
</evidence>
<dbReference type="Proteomes" id="UP001189429">
    <property type="component" value="Unassembled WGS sequence"/>
</dbReference>
<evidence type="ECO:0000313" key="2">
    <source>
        <dbReference type="Proteomes" id="UP001189429"/>
    </source>
</evidence>
<gene>
    <name evidence="1" type="ORF">PCOR1329_LOCUS31705</name>
</gene>
<name>A0ABN9SQN4_9DINO</name>